<dbReference type="Proteomes" id="UP000681720">
    <property type="component" value="Unassembled WGS sequence"/>
</dbReference>
<comment type="caution">
    <text evidence="3">The sequence shown here is derived from an EMBL/GenBank/DDBJ whole genome shotgun (WGS) entry which is preliminary data.</text>
</comment>
<proteinExistence type="predicted"/>
<organism evidence="3 4">
    <name type="scientific">Rotaria magnacalcarata</name>
    <dbReference type="NCBI Taxonomy" id="392030"/>
    <lineage>
        <taxon>Eukaryota</taxon>
        <taxon>Metazoa</taxon>
        <taxon>Spiralia</taxon>
        <taxon>Gnathifera</taxon>
        <taxon>Rotifera</taxon>
        <taxon>Eurotatoria</taxon>
        <taxon>Bdelloidea</taxon>
        <taxon>Philodinida</taxon>
        <taxon>Philodinidae</taxon>
        <taxon>Rotaria</taxon>
    </lineage>
</organism>
<dbReference type="EMBL" id="CAJOBH010201009">
    <property type="protein sequence ID" value="CAF4987150.1"/>
    <property type="molecule type" value="Genomic_DNA"/>
</dbReference>
<sequence length="47" mass="5259">NNDTDSLSEYDDTEVNVAGNESDDNDKLSETFDSLDEEQLLFDNGDN</sequence>
<evidence type="ECO:0000313" key="4">
    <source>
        <dbReference type="Proteomes" id="UP000681720"/>
    </source>
</evidence>
<accession>A0A8S3G588</accession>
<feature type="compositionally biased region" description="Acidic residues" evidence="1">
    <location>
        <begin position="33"/>
        <end position="47"/>
    </location>
</feature>
<evidence type="ECO:0000313" key="2">
    <source>
        <dbReference type="EMBL" id="CAF4987150.1"/>
    </source>
</evidence>
<feature type="non-terminal residue" evidence="3">
    <location>
        <position position="47"/>
    </location>
</feature>
<protein>
    <submittedName>
        <fullName evidence="3">Uncharacterized protein</fullName>
    </submittedName>
</protein>
<feature type="compositionally biased region" description="Acidic residues" evidence="1">
    <location>
        <begin position="1"/>
        <end position="14"/>
    </location>
</feature>
<reference evidence="3" key="1">
    <citation type="submission" date="2021-02" db="EMBL/GenBank/DDBJ databases">
        <authorList>
            <person name="Nowell W R."/>
        </authorList>
    </citation>
    <scope>NUCLEOTIDE SEQUENCE</scope>
</reference>
<dbReference type="AlphaFoldDB" id="A0A8S3G588"/>
<dbReference type="Proteomes" id="UP000681967">
    <property type="component" value="Unassembled WGS sequence"/>
</dbReference>
<gene>
    <name evidence="2" type="ORF">BYL167_LOCUS55061</name>
    <name evidence="3" type="ORF">GIL414_LOCUS65187</name>
</gene>
<feature type="region of interest" description="Disordered" evidence="1">
    <location>
        <begin position="1"/>
        <end position="47"/>
    </location>
</feature>
<evidence type="ECO:0000313" key="3">
    <source>
        <dbReference type="EMBL" id="CAF5152865.1"/>
    </source>
</evidence>
<evidence type="ECO:0000256" key="1">
    <source>
        <dbReference type="SAM" id="MobiDB-lite"/>
    </source>
</evidence>
<name>A0A8S3G588_9BILA</name>
<feature type="non-terminal residue" evidence="3">
    <location>
        <position position="1"/>
    </location>
</feature>
<dbReference type="EMBL" id="CAJOBJ010289798">
    <property type="protein sequence ID" value="CAF5152865.1"/>
    <property type="molecule type" value="Genomic_DNA"/>
</dbReference>